<dbReference type="EMBL" id="JBHSDV010000006">
    <property type="protein sequence ID" value="MFC4389125.1"/>
    <property type="molecule type" value="Genomic_DNA"/>
</dbReference>
<reference evidence="2" key="1">
    <citation type="journal article" date="2019" name="Int. J. Syst. Evol. Microbiol.">
        <title>The Global Catalogue of Microorganisms (GCM) 10K type strain sequencing project: providing services to taxonomists for standard genome sequencing and annotation.</title>
        <authorList>
            <consortium name="The Broad Institute Genomics Platform"/>
            <consortium name="The Broad Institute Genome Sequencing Center for Infectious Disease"/>
            <person name="Wu L."/>
            <person name="Ma J."/>
        </authorList>
    </citation>
    <scope>NUCLEOTIDE SEQUENCE [LARGE SCALE GENOMIC DNA]</scope>
    <source>
        <strain evidence="2">KACC 14058</strain>
    </source>
</reference>
<dbReference type="Proteomes" id="UP001595880">
    <property type="component" value="Unassembled WGS sequence"/>
</dbReference>
<comment type="caution">
    <text evidence="1">The sequence shown here is derived from an EMBL/GenBank/DDBJ whole genome shotgun (WGS) entry which is preliminary data.</text>
</comment>
<dbReference type="PIRSF" id="PIRSF030140">
    <property type="entry name" value="UCP030140"/>
    <property type="match status" value="1"/>
</dbReference>
<dbReference type="GO" id="GO:0004170">
    <property type="term" value="F:dUTP diphosphatase activity"/>
    <property type="evidence" value="ECO:0007669"/>
    <property type="project" value="UniProtKB-EC"/>
</dbReference>
<dbReference type="SUPFAM" id="SSF101386">
    <property type="entry name" value="all-alpha NTP pyrophosphatases"/>
    <property type="match status" value="1"/>
</dbReference>
<dbReference type="EC" id="3.6.1.23" evidence="1"/>
<dbReference type="InterPro" id="IPR014871">
    <property type="entry name" value="dUTPase/dCTP_pyrophosphatase"/>
</dbReference>
<organism evidence="1 2">
    <name type="scientific">Gracilibacillus marinus</name>
    <dbReference type="NCBI Taxonomy" id="630535"/>
    <lineage>
        <taxon>Bacteria</taxon>
        <taxon>Bacillati</taxon>
        <taxon>Bacillota</taxon>
        <taxon>Bacilli</taxon>
        <taxon>Bacillales</taxon>
        <taxon>Bacillaceae</taxon>
        <taxon>Gracilibacillus</taxon>
    </lineage>
</organism>
<evidence type="ECO:0000313" key="1">
    <source>
        <dbReference type="EMBL" id="MFC4389125.1"/>
    </source>
</evidence>
<keyword evidence="2" id="KW-1185">Reference proteome</keyword>
<dbReference type="Pfam" id="PF08761">
    <property type="entry name" value="dUTPase_2"/>
    <property type="match status" value="2"/>
</dbReference>
<dbReference type="RefSeq" id="WP_390200637.1">
    <property type="nucleotide sequence ID" value="NZ_JBHSDV010000006.1"/>
</dbReference>
<proteinExistence type="predicted"/>
<gene>
    <name evidence="1" type="ORF">ACFOZ1_15190</name>
</gene>
<dbReference type="Gene3D" id="1.10.4010.10">
    <property type="entry name" value="Type II deoxyuridine triphosphatase"/>
    <property type="match status" value="1"/>
</dbReference>
<keyword evidence="1" id="KW-0378">Hydrolase</keyword>
<dbReference type="InterPro" id="IPR016947">
    <property type="entry name" value="UCP030140"/>
</dbReference>
<name>A0ABV8W1E2_9BACI</name>
<dbReference type="CDD" id="cd11527">
    <property type="entry name" value="NTP-PPase_dUTPase"/>
    <property type="match status" value="1"/>
</dbReference>
<sequence length="215" mass="24811">MNFEKLFEIQAGLDEHIIQEKGLQGQDLLDKKILALQVELGELANEWRGFKFWSNDQEPRTWYPNEKDICESCKGQPIFKKNNKIIGQCEDCDGCGVHFHNPLLEEYVDCLHFIFSIGNDLEIKEVDVGELGDYTEETETGTFNQLFSYASALNTYLDANLPASISKEEIQDEYGCMFACFIGLGEKYFEFTIEQIVQAYLEKNKINHERQNTGY</sequence>
<evidence type="ECO:0000313" key="2">
    <source>
        <dbReference type="Proteomes" id="UP001595880"/>
    </source>
</evidence>
<protein>
    <submittedName>
        <fullName evidence="1">dUTP diphosphatase</fullName>
        <ecNumber evidence="1">3.6.1.23</ecNumber>
    </submittedName>
</protein>
<accession>A0ABV8W1E2</accession>